<evidence type="ECO:0000313" key="2">
    <source>
        <dbReference type="EMBL" id="GAA4454066.1"/>
    </source>
</evidence>
<proteinExistence type="predicted"/>
<keyword evidence="1" id="KW-0472">Membrane</keyword>
<feature type="transmembrane region" description="Helical" evidence="1">
    <location>
        <begin position="12"/>
        <end position="31"/>
    </location>
</feature>
<dbReference type="InterPro" id="IPR057695">
    <property type="entry name" value="DUF7935"/>
</dbReference>
<dbReference type="Pfam" id="PF25589">
    <property type="entry name" value="DUF7935"/>
    <property type="match status" value="1"/>
</dbReference>
<dbReference type="RefSeq" id="WP_344824936.1">
    <property type="nucleotide sequence ID" value="NZ_BAABEZ010000022.1"/>
</dbReference>
<reference evidence="3" key="1">
    <citation type="journal article" date="2019" name="Int. J. Syst. Evol. Microbiol.">
        <title>The Global Catalogue of Microorganisms (GCM) 10K type strain sequencing project: providing services to taxonomists for standard genome sequencing and annotation.</title>
        <authorList>
            <consortium name="The Broad Institute Genomics Platform"/>
            <consortium name="The Broad Institute Genome Sequencing Center for Infectious Disease"/>
            <person name="Wu L."/>
            <person name="Ma J."/>
        </authorList>
    </citation>
    <scope>NUCLEOTIDE SEQUENCE [LARGE SCALE GENOMIC DNA]</scope>
    <source>
        <strain evidence="3">JCM 31921</strain>
    </source>
</reference>
<accession>A0ABP8MTL3</accession>
<organism evidence="2 3">
    <name type="scientific">Rurimicrobium arvi</name>
    <dbReference type="NCBI Taxonomy" id="2049916"/>
    <lineage>
        <taxon>Bacteria</taxon>
        <taxon>Pseudomonadati</taxon>
        <taxon>Bacteroidota</taxon>
        <taxon>Chitinophagia</taxon>
        <taxon>Chitinophagales</taxon>
        <taxon>Chitinophagaceae</taxon>
        <taxon>Rurimicrobium</taxon>
    </lineage>
</organism>
<keyword evidence="3" id="KW-1185">Reference proteome</keyword>
<protein>
    <submittedName>
        <fullName evidence="2">Uncharacterized protein</fullName>
    </submittedName>
</protein>
<comment type="caution">
    <text evidence="2">The sequence shown here is derived from an EMBL/GenBank/DDBJ whole genome shotgun (WGS) entry which is preliminary data.</text>
</comment>
<evidence type="ECO:0000313" key="3">
    <source>
        <dbReference type="Proteomes" id="UP001501410"/>
    </source>
</evidence>
<dbReference type="EMBL" id="BAABEZ010000022">
    <property type="protein sequence ID" value="GAA4454066.1"/>
    <property type="molecule type" value="Genomic_DNA"/>
</dbReference>
<gene>
    <name evidence="2" type="ORF">GCM10023092_15470</name>
</gene>
<sequence length="180" mass="20615">MTATILEILKYVLPSLIVLISSYLIVQKFLVSELRRKQLALLHETQNITIRMRLQAFERLALLMERVHPRHMVPKVYISGMTVSLLQQALVTAIRSEFEHNLSQQVYVSREVWESVRQAVEQEIGMIHQIAKRLPPDAPGKDLNAMISDYLMSLESQLPSEIALSIIHDEARRVLSYGAV</sequence>
<dbReference type="Proteomes" id="UP001501410">
    <property type="component" value="Unassembled WGS sequence"/>
</dbReference>
<keyword evidence="1" id="KW-0812">Transmembrane</keyword>
<evidence type="ECO:0000256" key="1">
    <source>
        <dbReference type="SAM" id="Phobius"/>
    </source>
</evidence>
<keyword evidence="1" id="KW-1133">Transmembrane helix</keyword>
<name>A0ABP8MTL3_9BACT</name>